<evidence type="ECO:0000313" key="3">
    <source>
        <dbReference type="Proteomes" id="UP001597214"/>
    </source>
</evidence>
<organism evidence="2 3">
    <name type="scientific">Bacillus salitolerans</name>
    <dbReference type="NCBI Taxonomy" id="1437434"/>
    <lineage>
        <taxon>Bacteria</taxon>
        <taxon>Bacillati</taxon>
        <taxon>Bacillota</taxon>
        <taxon>Bacilli</taxon>
        <taxon>Bacillales</taxon>
        <taxon>Bacillaceae</taxon>
        <taxon>Bacillus</taxon>
    </lineage>
</organism>
<dbReference type="PANTHER" id="PTHR43312">
    <property type="entry name" value="D-THREO-ALDOSE 1-DEHYDROGENASE"/>
    <property type="match status" value="1"/>
</dbReference>
<sequence>MISGYATYKDTVNYLDRNRIVNSETEWFSFSPIAIGTHLGNMDETDSRLYQTSIEYGLKNGINYIDTAINYRGMRSERDLGVVLSRLINEKKLIKRSEIVISSKAGLIPGDIDAKLIPTEYLQKILLEGGIIKQSDLNIVEHHRHVLVPSYYEFAIEKSKMHLGLDTIDIYYIHNPEISLKVVGPEVFYEKLKMLFISFEEQVSKGNIQYYGLATWSGLLCNPSEAGYISLEKVVNVLKEAIGDDHHFKFIQCPYNSYMDEAKTRKNQEVNRESYSVLEAAQKLGLTVVTSAPFNLGKLIHEGENPYKILLSILHDPFIHSVMVGMKNVEHVIKNMELIRKSSSPIE</sequence>
<dbReference type="Gene3D" id="3.20.20.100">
    <property type="entry name" value="NADP-dependent oxidoreductase domain"/>
    <property type="match status" value="1"/>
</dbReference>
<dbReference type="InterPro" id="IPR036812">
    <property type="entry name" value="NAD(P)_OxRdtase_dom_sf"/>
</dbReference>
<comment type="caution">
    <text evidence="2">The sequence shown here is derived from an EMBL/GenBank/DDBJ whole genome shotgun (WGS) entry which is preliminary data.</text>
</comment>
<dbReference type="PANTHER" id="PTHR43312:SF1">
    <property type="entry name" value="NADP-DEPENDENT OXIDOREDUCTASE DOMAIN-CONTAINING PROTEIN"/>
    <property type="match status" value="1"/>
</dbReference>
<dbReference type="Pfam" id="PF00248">
    <property type="entry name" value="Aldo_ket_red"/>
    <property type="match status" value="1"/>
</dbReference>
<name>A0ABW4LR71_9BACI</name>
<reference evidence="3" key="1">
    <citation type="journal article" date="2019" name="Int. J. Syst. Evol. Microbiol.">
        <title>The Global Catalogue of Microorganisms (GCM) 10K type strain sequencing project: providing services to taxonomists for standard genome sequencing and annotation.</title>
        <authorList>
            <consortium name="The Broad Institute Genomics Platform"/>
            <consortium name="The Broad Institute Genome Sequencing Center for Infectious Disease"/>
            <person name="Wu L."/>
            <person name="Ma J."/>
        </authorList>
    </citation>
    <scope>NUCLEOTIDE SEQUENCE [LARGE SCALE GENOMIC DNA]</scope>
    <source>
        <strain evidence="3">CCUG 49339</strain>
    </source>
</reference>
<dbReference type="InterPro" id="IPR053135">
    <property type="entry name" value="AKR2_Oxidoreductase"/>
</dbReference>
<dbReference type="RefSeq" id="WP_377928385.1">
    <property type="nucleotide sequence ID" value="NZ_JBHUEM010000018.1"/>
</dbReference>
<dbReference type="EMBL" id="JBHUEM010000018">
    <property type="protein sequence ID" value="MFD1737183.1"/>
    <property type="molecule type" value="Genomic_DNA"/>
</dbReference>
<evidence type="ECO:0000313" key="2">
    <source>
        <dbReference type="EMBL" id="MFD1737183.1"/>
    </source>
</evidence>
<dbReference type="SUPFAM" id="SSF51430">
    <property type="entry name" value="NAD(P)-linked oxidoreductase"/>
    <property type="match status" value="1"/>
</dbReference>
<dbReference type="InterPro" id="IPR023210">
    <property type="entry name" value="NADP_OxRdtase_dom"/>
</dbReference>
<protein>
    <submittedName>
        <fullName evidence="2">Aldo/keto reductase</fullName>
    </submittedName>
</protein>
<dbReference type="CDD" id="cd19099">
    <property type="entry name" value="AKR_unchar"/>
    <property type="match status" value="1"/>
</dbReference>
<accession>A0ABW4LR71</accession>
<dbReference type="Proteomes" id="UP001597214">
    <property type="component" value="Unassembled WGS sequence"/>
</dbReference>
<proteinExistence type="predicted"/>
<feature type="domain" description="NADP-dependent oxidoreductase" evidence="1">
    <location>
        <begin position="33"/>
        <end position="217"/>
    </location>
</feature>
<keyword evidence="3" id="KW-1185">Reference proteome</keyword>
<evidence type="ECO:0000259" key="1">
    <source>
        <dbReference type="Pfam" id="PF00248"/>
    </source>
</evidence>
<gene>
    <name evidence="2" type="ORF">ACFSCX_11535</name>
</gene>